<protein>
    <recommendedName>
        <fullName evidence="2">CT398-like coiled coil hairpin domain-containing protein</fullName>
    </recommendedName>
</protein>
<gene>
    <name evidence="3" type="ORF">Q760_01300</name>
</gene>
<dbReference type="InterPro" id="IPR052376">
    <property type="entry name" value="Oxidative_Scav/Glycosyltrans"/>
</dbReference>
<feature type="region of interest" description="Disordered" evidence="1">
    <location>
        <begin position="73"/>
        <end position="96"/>
    </location>
</feature>
<dbReference type="AlphaFoldDB" id="A0A0A0BBM7"/>
<dbReference type="InterPro" id="IPR056003">
    <property type="entry name" value="CT398_CC_hairpin"/>
</dbReference>
<dbReference type="Pfam" id="PF24481">
    <property type="entry name" value="CT398_CC"/>
    <property type="match status" value="1"/>
</dbReference>
<evidence type="ECO:0000313" key="4">
    <source>
        <dbReference type="Proteomes" id="UP000029833"/>
    </source>
</evidence>
<keyword evidence="4" id="KW-1185">Reference proteome</keyword>
<evidence type="ECO:0000259" key="2">
    <source>
        <dbReference type="Pfam" id="PF24481"/>
    </source>
</evidence>
<evidence type="ECO:0000313" key="3">
    <source>
        <dbReference type="EMBL" id="KGM03543.1"/>
    </source>
</evidence>
<dbReference type="OrthoDB" id="9784388at2"/>
<dbReference type="Proteomes" id="UP000029833">
    <property type="component" value="Unassembled WGS sequence"/>
</dbReference>
<proteinExistence type="predicted"/>
<dbReference type="STRING" id="1408250.Q760_01300"/>
<accession>A0A0A0BBM7</accession>
<name>A0A0A0BBM7_9CELL</name>
<sequence>MTTAPPEDQRRLLDLQQLDTRLDQIAHRKRTHPVLARLAEVDGRLADLDTALVASRTAANDLRREVTKAETDVEQVRTRAARDQARLDSGSGSPKDLQALQSELASLARRQDELEEVELEVMERLEAHESALAGLTSAHAEVLAQKSELVAERDAAFAELDAEAEKVAGQRAELAAPLDEKLLALYERLRGRLGGVAVAALRRGRSEGSGLQVPGTELARIKALPPEEVVYCEDSGRILVRGEDAF</sequence>
<feature type="domain" description="CT398-like coiled coil hairpin" evidence="2">
    <location>
        <begin position="15"/>
        <end position="193"/>
    </location>
</feature>
<organism evidence="3 4">
    <name type="scientific">Cellulomonas cellasea DSM 20118</name>
    <dbReference type="NCBI Taxonomy" id="1408250"/>
    <lineage>
        <taxon>Bacteria</taxon>
        <taxon>Bacillati</taxon>
        <taxon>Actinomycetota</taxon>
        <taxon>Actinomycetes</taxon>
        <taxon>Micrococcales</taxon>
        <taxon>Cellulomonadaceae</taxon>
        <taxon>Cellulomonas</taxon>
    </lineage>
</organism>
<feature type="compositionally biased region" description="Basic and acidic residues" evidence="1">
    <location>
        <begin position="73"/>
        <end position="86"/>
    </location>
</feature>
<dbReference type="RefSeq" id="WP_034625171.1">
    <property type="nucleotide sequence ID" value="NZ_AXNT01000011.1"/>
</dbReference>
<dbReference type="PANTHER" id="PTHR39082">
    <property type="entry name" value="PHOSPHOLIPASE C-BETA-2-RELATED"/>
    <property type="match status" value="1"/>
</dbReference>
<evidence type="ECO:0000256" key="1">
    <source>
        <dbReference type="SAM" id="MobiDB-lite"/>
    </source>
</evidence>
<dbReference type="PANTHER" id="PTHR39082:SF1">
    <property type="entry name" value="SCAVENGER RECEPTOR CLASS A MEMBER 3"/>
    <property type="match status" value="1"/>
</dbReference>
<dbReference type="Gene3D" id="1.10.287.1490">
    <property type="match status" value="1"/>
</dbReference>
<dbReference type="EMBL" id="AXNT01000011">
    <property type="protein sequence ID" value="KGM03543.1"/>
    <property type="molecule type" value="Genomic_DNA"/>
</dbReference>
<comment type="caution">
    <text evidence="3">The sequence shown here is derived from an EMBL/GenBank/DDBJ whole genome shotgun (WGS) entry which is preliminary data.</text>
</comment>
<reference evidence="3 4" key="1">
    <citation type="submission" date="2013-10" db="EMBL/GenBank/DDBJ databases">
        <authorList>
            <person name="Wang G."/>
            <person name="Zhuang W."/>
        </authorList>
    </citation>
    <scope>NUCLEOTIDE SEQUENCE [LARGE SCALE GENOMIC DNA]</scope>
    <source>
        <strain evidence="3 4">DSM 20118</strain>
    </source>
</reference>